<dbReference type="Pfam" id="PF09923">
    <property type="entry name" value="DUF2155"/>
    <property type="match status" value="1"/>
</dbReference>
<comment type="caution">
    <text evidence="2">The sequence shown here is derived from an EMBL/GenBank/DDBJ whole genome shotgun (WGS) entry which is preliminary data.</text>
</comment>
<feature type="compositionally biased region" description="Basic and acidic residues" evidence="1">
    <location>
        <begin position="56"/>
        <end position="66"/>
    </location>
</feature>
<feature type="region of interest" description="Disordered" evidence="1">
    <location>
        <begin position="176"/>
        <end position="215"/>
    </location>
</feature>
<gene>
    <name evidence="2" type="ORF">FBY58_0917</name>
</gene>
<protein>
    <recommendedName>
        <fullName evidence="4">DUF2155 domain-containing protein</fullName>
    </recommendedName>
</protein>
<dbReference type="InterPro" id="IPR019225">
    <property type="entry name" value="DUF2155"/>
</dbReference>
<proteinExistence type="predicted"/>
<evidence type="ECO:0008006" key="4">
    <source>
        <dbReference type="Google" id="ProtNLM"/>
    </source>
</evidence>
<sequence length="215" mass="23927">MKRGAMIVLLIAVILLSGGILWDIKKNRPEWLDFSSRDEKSASSSKTENEVVSGENDDKSVADKSEYTTTAPTEKGVLPMSQRVAVLGVLNKKTGEWQDIILHTGEMTHFPDIIIKLEACEETMPWEAEHLTGAFVQVESLKYNHRWQKIFSGWLYKEAPSLNVIESPNYDVWPKSCTMRAPSGRSKEKEPAPAAAPVKSSPSAKAKVASPEKRD</sequence>
<evidence type="ECO:0000313" key="2">
    <source>
        <dbReference type="EMBL" id="TQL17342.1"/>
    </source>
</evidence>
<organism evidence="2 3">
    <name type="scientific">Zymomonas mobilis</name>
    <dbReference type="NCBI Taxonomy" id="542"/>
    <lineage>
        <taxon>Bacteria</taxon>
        <taxon>Pseudomonadati</taxon>
        <taxon>Pseudomonadota</taxon>
        <taxon>Alphaproteobacteria</taxon>
        <taxon>Sphingomonadales</taxon>
        <taxon>Zymomonadaceae</taxon>
        <taxon>Zymomonas</taxon>
    </lineage>
</organism>
<name>A0A542W1A1_ZYMMB</name>
<dbReference type="EMBL" id="VFOF01000001">
    <property type="protein sequence ID" value="TQL17342.1"/>
    <property type="molecule type" value="Genomic_DNA"/>
</dbReference>
<feature type="compositionally biased region" description="Low complexity" evidence="1">
    <location>
        <begin position="192"/>
        <end position="209"/>
    </location>
</feature>
<dbReference type="AlphaFoldDB" id="A0A542W1A1"/>
<accession>A0A542W1A1</accession>
<dbReference type="Proteomes" id="UP000316887">
    <property type="component" value="Unassembled WGS sequence"/>
</dbReference>
<reference evidence="2 3" key="1">
    <citation type="submission" date="2019-06" db="EMBL/GenBank/DDBJ databases">
        <title>Genome sequencing of Zymomonas mobilis strains for genetic engineering and biofuel applications.</title>
        <authorList>
            <person name="Teravest M."/>
        </authorList>
    </citation>
    <scope>NUCLEOTIDE SEQUENCE [LARGE SCALE GENOMIC DNA]</scope>
    <source>
        <strain evidence="2 3">AN0101</strain>
    </source>
</reference>
<feature type="region of interest" description="Disordered" evidence="1">
    <location>
        <begin position="35"/>
        <end position="73"/>
    </location>
</feature>
<evidence type="ECO:0000313" key="3">
    <source>
        <dbReference type="Proteomes" id="UP000316887"/>
    </source>
</evidence>
<evidence type="ECO:0000256" key="1">
    <source>
        <dbReference type="SAM" id="MobiDB-lite"/>
    </source>
</evidence>